<evidence type="ECO:0000313" key="3">
    <source>
        <dbReference type="WBParaSite" id="ACRNAN_scaffold1599.g16850.t1"/>
    </source>
</evidence>
<dbReference type="SUPFAM" id="SSF48452">
    <property type="entry name" value="TPR-like"/>
    <property type="match status" value="1"/>
</dbReference>
<evidence type="ECO:0000313" key="2">
    <source>
        <dbReference type="Proteomes" id="UP000887540"/>
    </source>
</evidence>
<evidence type="ECO:0000256" key="1">
    <source>
        <dbReference type="PROSITE-ProRule" id="PRU00339"/>
    </source>
</evidence>
<feature type="repeat" description="TPR" evidence="1">
    <location>
        <begin position="67"/>
        <end position="100"/>
    </location>
</feature>
<dbReference type="Pfam" id="PF00515">
    <property type="entry name" value="TPR_1"/>
    <property type="match status" value="1"/>
</dbReference>
<dbReference type="InterPro" id="IPR019734">
    <property type="entry name" value="TPR_rpt"/>
</dbReference>
<dbReference type="SMART" id="SM00028">
    <property type="entry name" value="TPR"/>
    <property type="match status" value="1"/>
</dbReference>
<sequence>MGKNEVKNIAITQASKIQSNQNIIQIERLIWSHLDRTSDPELNIDRTSNDQIVTDVIKAIELKPSCALLYNNRGDVQAELGKYNEAIADYTKAIQLRSEFDLAINNQKMLMDKINCGK</sequence>
<name>A0A914D0B0_9BILA</name>
<accession>A0A914D0B0</accession>
<dbReference type="InterPro" id="IPR011990">
    <property type="entry name" value="TPR-like_helical_dom_sf"/>
</dbReference>
<proteinExistence type="predicted"/>
<organism evidence="2 3">
    <name type="scientific">Acrobeloides nanus</name>
    <dbReference type="NCBI Taxonomy" id="290746"/>
    <lineage>
        <taxon>Eukaryota</taxon>
        <taxon>Metazoa</taxon>
        <taxon>Ecdysozoa</taxon>
        <taxon>Nematoda</taxon>
        <taxon>Chromadorea</taxon>
        <taxon>Rhabditida</taxon>
        <taxon>Tylenchina</taxon>
        <taxon>Cephalobomorpha</taxon>
        <taxon>Cephaloboidea</taxon>
        <taxon>Cephalobidae</taxon>
        <taxon>Acrobeloides</taxon>
    </lineage>
</organism>
<dbReference type="WBParaSite" id="ACRNAN_scaffold1599.g16850.t1">
    <property type="protein sequence ID" value="ACRNAN_scaffold1599.g16850.t1"/>
    <property type="gene ID" value="ACRNAN_scaffold1599.g16850"/>
</dbReference>
<protein>
    <submittedName>
        <fullName evidence="3">Tetratricopeptide repeat protein</fullName>
    </submittedName>
</protein>
<dbReference type="AlphaFoldDB" id="A0A914D0B0"/>
<keyword evidence="2" id="KW-1185">Reference proteome</keyword>
<keyword evidence="1" id="KW-0802">TPR repeat</keyword>
<dbReference type="Proteomes" id="UP000887540">
    <property type="component" value="Unplaced"/>
</dbReference>
<dbReference type="PROSITE" id="PS50005">
    <property type="entry name" value="TPR"/>
    <property type="match status" value="1"/>
</dbReference>
<dbReference type="Gene3D" id="1.25.40.10">
    <property type="entry name" value="Tetratricopeptide repeat domain"/>
    <property type="match status" value="1"/>
</dbReference>
<reference evidence="3" key="1">
    <citation type="submission" date="2022-11" db="UniProtKB">
        <authorList>
            <consortium name="WormBaseParasite"/>
        </authorList>
    </citation>
    <scope>IDENTIFICATION</scope>
</reference>